<organism evidence="1 2">
    <name type="scientific">Enterobacter phage Ec_L1</name>
    <dbReference type="NCBI Taxonomy" id="2070180"/>
    <lineage>
        <taxon>Viruses</taxon>
        <taxon>Duplodnaviria</taxon>
        <taxon>Heunggongvirae</taxon>
        <taxon>Uroviricota</taxon>
        <taxon>Caudoviricetes</taxon>
        <taxon>Drexlerviridae</taxon>
        <taxon>Eclunavirus</taxon>
        <taxon>Eclunavirus EcL1</taxon>
    </lineage>
</organism>
<accession>A0A2P0W9Y2</accession>
<dbReference type="Pfam" id="PF16677">
    <property type="entry name" value="GP3_package"/>
    <property type="match status" value="1"/>
</dbReference>
<sequence length="176" mass="19557">MKDIKSANERITERGNFKELYRKKYGEVISRTKSITPEQLFEMGVAYFEWAEANHIKAAETASFQGEVSESLVHKVRVFTINGFALFAGCTLNTLNRYRSEPGYAEVMEFIDSVVYEQKFQLAANGMVNPGFIGKDLGIDKPANITVETVASAQSNAVGTVEQQMEQAVSNVLNSL</sequence>
<dbReference type="EMBL" id="MG732930">
    <property type="protein sequence ID" value="AUV57172.1"/>
    <property type="molecule type" value="Genomic_DNA"/>
</dbReference>
<name>A0A2P0W9Y2_9CAUD</name>
<evidence type="ECO:0000313" key="1">
    <source>
        <dbReference type="EMBL" id="AUV57172.1"/>
    </source>
</evidence>
<evidence type="ECO:0000313" key="2">
    <source>
        <dbReference type="Proteomes" id="UP000241856"/>
    </source>
</evidence>
<protein>
    <submittedName>
        <fullName evidence="1">Terminase small subunit</fullName>
    </submittedName>
</protein>
<dbReference type="Proteomes" id="UP000241856">
    <property type="component" value="Segment"/>
</dbReference>
<dbReference type="OrthoDB" id="12815at10239"/>
<reference evidence="1 2" key="1">
    <citation type="submission" date="2017-12" db="EMBL/GenBank/DDBJ databases">
        <title>Genomic analysis of a novel phage Ec_L1 lytic to Enterobacter cloacae.</title>
        <authorList>
            <person name="Li Z."/>
            <person name="Ren H."/>
            <person name="Xu Y."/>
        </authorList>
    </citation>
    <scope>NUCLEOTIDE SEQUENCE [LARGE SCALE GENOMIC DNA]</scope>
</reference>
<dbReference type="InterPro" id="IPR032066">
    <property type="entry name" value="GP3_package"/>
</dbReference>
<dbReference type="Gene3D" id="1.10.132.80">
    <property type="match status" value="1"/>
</dbReference>
<proteinExistence type="predicted"/>
<gene>
    <name evidence="1" type="ORF">Ec58</name>
</gene>
<keyword evidence="2" id="KW-1185">Reference proteome</keyword>